<name>A0AAE1FGE7_PETCI</name>
<sequence>YWAVTQVNYIHSRNGKRIGIMILMVWLTAVVVSIAPLFGWKDPDFLVRVNEQKKCLVSQDLAYQIFATMATFYVPLTAILILYWKIFQAARNSIHKSKFGAKKKKKDVRERANRAKLGQRAAAAADGGGETSKPNGVSEHQQTTAFTTISSGSPDKSSNNGAVSVSSHISEASRLEMLPKDHPHHQKKSKKESLEAKREKKAAKTLAIITGAFVVCWLPFFVTALLMPICPSCYFSDVMFSIFLWLGYFNSTLNPIIYTIFSPEFRGAFKKILCGRKSQRYRPGKMR</sequence>
<feature type="non-terminal residue" evidence="14">
    <location>
        <position position="1"/>
    </location>
</feature>
<evidence type="ECO:0000256" key="9">
    <source>
        <dbReference type="ARBA" id="ARBA00023170"/>
    </source>
</evidence>
<comment type="caution">
    <text evidence="14">The sequence shown here is derived from an EMBL/GenBank/DDBJ whole genome shotgun (WGS) entry which is preliminary data.</text>
</comment>
<reference evidence="14" key="1">
    <citation type="submission" date="2023-10" db="EMBL/GenBank/DDBJ databases">
        <title>Genome assemblies of two species of porcelain crab, Petrolisthes cinctipes and Petrolisthes manimaculis (Anomura: Porcellanidae).</title>
        <authorList>
            <person name="Angst P."/>
        </authorList>
    </citation>
    <scope>NUCLEOTIDE SEQUENCE</scope>
    <source>
        <strain evidence="14">PB745_01</strain>
        <tissue evidence="14">Gill</tissue>
    </source>
</reference>
<evidence type="ECO:0000256" key="11">
    <source>
        <dbReference type="SAM" id="MobiDB-lite"/>
    </source>
</evidence>
<evidence type="ECO:0000256" key="4">
    <source>
        <dbReference type="ARBA" id="ARBA00022692"/>
    </source>
</evidence>
<evidence type="ECO:0000313" key="15">
    <source>
        <dbReference type="Proteomes" id="UP001286313"/>
    </source>
</evidence>
<dbReference type="Pfam" id="PF00001">
    <property type="entry name" value="7tm_1"/>
    <property type="match status" value="1"/>
</dbReference>
<dbReference type="PROSITE" id="PS50262">
    <property type="entry name" value="G_PROTEIN_RECEP_F1_2"/>
    <property type="match status" value="1"/>
</dbReference>
<evidence type="ECO:0000259" key="13">
    <source>
        <dbReference type="PROSITE" id="PS50262"/>
    </source>
</evidence>
<feature type="domain" description="G-protein coupled receptors family 1 profile" evidence="13">
    <location>
        <begin position="1"/>
        <end position="258"/>
    </location>
</feature>
<dbReference type="PANTHER" id="PTHR24248">
    <property type="entry name" value="ADRENERGIC RECEPTOR-RELATED G-PROTEIN COUPLED RECEPTOR"/>
    <property type="match status" value="1"/>
</dbReference>
<dbReference type="SUPFAM" id="SSF81321">
    <property type="entry name" value="Family A G protein-coupled receptor-like"/>
    <property type="match status" value="1"/>
</dbReference>
<organism evidence="14 15">
    <name type="scientific">Petrolisthes cinctipes</name>
    <name type="common">Flat porcelain crab</name>
    <dbReference type="NCBI Taxonomy" id="88211"/>
    <lineage>
        <taxon>Eukaryota</taxon>
        <taxon>Metazoa</taxon>
        <taxon>Ecdysozoa</taxon>
        <taxon>Arthropoda</taxon>
        <taxon>Crustacea</taxon>
        <taxon>Multicrustacea</taxon>
        <taxon>Malacostraca</taxon>
        <taxon>Eumalacostraca</taxon>
        <taxon>Eucarida</taxon>
        <taxon>Decapoda</taxon>
        <taxon>Pleocyemata</taxon>
        <taxon>Anomura</taxon>
        <taxon>Galatheoidea</taxon>
        <taxon>Porcellanidae</taxon>
        <taxon>Petrolisthes</taxon>
    </lineage>
</organism>
<comment type="similarity">
    <text evidence="2">Belongs to the G-protein coupled receptor 1 family.</text>
</comment>
<keyword evidence="9" id="KW-0675">Receptor</keyword>
<dbReference type="Gene3D" id="1.20.1070.10">
    <property type="entry name" value="Rhodopsin 7-helix transmembrane proteins"/>
    <property type="match status" value="1"/>
</dbReference>
<keyword evidence="15" id="KW-1185">Reference proteome</keyword>
<evidence type="ECO:0000256" key="7">
    <source>
        <dbReference type="ARBA" id="ARBA00023136"/>
    </source>
</evidence>
<dbReference type="EMBL" id="JAWQEG010002273">
    <property type="protein sequence ID" value="KAK3873026.1"/>
    <property type="molecule type" value="Genomic_DNA"/>
</dbReference>
<gene>
    <name evidence="14" type="ORF">Pcinc_021932</name>
</gene>
<feature type="transmembrane region" description="Helical" evidence="12">
    <location>
        <begin position="206"/>
        <end position="226"/>
    </location>
</feature>
<keyword evidence="7 12" id="KW-0472">Membrane</keyword>
<feature type="transmembrane region" description="Helical" evidence="12">
    <location>
        <begin position="20"/>
        <end position="41"/>
    </location>
</feature>
<evidence type="ECO:0000256" key="3">
    <source>
        <dbReference type="ARBA" id="ARBA00022475"/>
    </source>
</evidence>
<dbReference type="GO" id="GO:0004993">
    <property type="term" value="F:G protein-coupled serotonin receptor activity"/>
    <property type="evidence" value="ECO:0007669"/>
    <property type="project" value="UniProtKB-ARBA"/>
</dbReference>
<dbReference type="GO" id="GO:0071880">
    <property type="term" value="P:adenylate cyclase-activating adrenergic receptor signaling pathway"/>
    <property type="evidence" value="ECO:0007669"/>
    <property type="project" value="TreeGrafter"/>
</dbReference>
<keyword evidence="8" id="KW-1015">Disulfide bond</keyword>
<dbReference type="Proteomes" id="UP001286313">
    <property type="component" value="Unassembled WGS sequence"/>
</dbReference>
<protein>
    <recommendedName>
        <fullName evidence="13">G-protein coupled receptors family 1 profile domain-containing protein</fullName>
    </recommendedName>
</protein>
<feature type="region of interest" description="Disordered" evidence="11">
    <location>
        <begin position="176"/>
        <end position="196"/>
    </location>
</feature>
<dbReference type="PRINTS" id="PR00237">
    <property type="entry name" value="GPCRRHODOPSN"/>
</dbReference>
<keyword evidence="4 12" id="KW-0812">Transmembrane</keyword>
<dbReference type="GO" id="GO:0043410">
    <property type="term" value="P:positive regulation of MAPK cascade"/>
    <property type="evidence" value="ECO:0007669"/>
    <property type="project" value="TreeGrafter"/>
</dbReference>
<keyword evidence="6" id="KW-0297">G-protein coupled receptor</keyword>
<dbReference type="FunFam" id="1.20.1070.10:FF:000310">
    <property type="entry name" value="5-hydroxytryptamine receptor 2B"/>
    <property type="match status" value="1"/>
</dbReference>
<keyword evidence="5 12" id="KW-1133">Transmembrane helix</keyword>
<dbReference type="InterPro" id="IPR000276">
    <property type="entry name" value="GPCR_Rhodpsn"/>
</dbReference>
<keyword evidence="10" id="KW-0807">Transducer</keyword>
<evidence type="ECO:0000256" key="5">
    <source>
        <dbReference type="ARBA" id="ARBA00022989"/>
    </source>
</evidence>
<comment type="subcellular location">
    <subcellularLocation>
        <location evidence="1">Cell membrane</location>
        <topology evidence="1">Multi-pass membrane protein</topology>
    </subcellularLocation>
</comment>
<dbReference type="PANTHER" id="PTHR24248:SF199">
    <property type="entry name" value="IP13425P-RELATED"/>
    <property type="match status" value="1"/>
</dbReference>
<proteinExistence type="inferred from homology"/>
<feature type="region of interest" description="Disordered" evidence="11">
    <location>
        <begin position="98"/>
        <end position="140"/>
    </location>
</feature>
<evidence type="ECO:0000256" key="6">
    <source>
        <dbReference type="ARBA" id="ARBA00023040"/>
    </source>
</evidence>
<feature type="transmembrane region" description="Helical" evidence="12">
    <location>
        <begin position="61"/>
        <end position="84"/>
    </location>
</feature>
<dbReference type="AlphaFoldDB" id="A0AAE1FGE7"/>
<evidence type="ECO:0000256" key="10">
    <source>
        <dbReference type="ARBA" id="ARBA00023224"/>
    </source>
</evidence>
<keyword evidence="3" id="KW-1003">Cell membrane</keyword>
<dbReference type="GO" id="GO:0005886">
    <property type="term" value="C:plasma membrane"/>
    <property type="evidence" value="ECO:0007669"/>
    <property type="project" value="UniProtKB-SubCell"/>
</dbReference>
<evidence type="ECO:0000256" key="1">
    <source>
        <dbReference type="ARBA" id="ARBA00004651"/>
    </source>
</evidence>
<feature type="compositionally biased region" description="Low complexity" evidence="11">
    <location>
        <begin position="115"/>
        <end position="125"/>
    </location>
</feature>
<evidence type="ECO:0000256" key="8">
    <source>
        <dbReference type="ARBA" id="ARBA00023157"/>
    </source>
</evidence>
<dbReference type="InterPro" id="IPR017452">
    <property type="entry name" value="GPCR_Rhodpsn_7TM"/>
</dbReference>
<evidence type="ECO:0000313" key="14">
    <source>
        <dbReference type="EMBL" id="KAK3873026.1"/>
    </source>
</evidence>
<accession>A0AAE1FGE7</accession>
<evidence type="ECO:0000256" key="12">
    <source>
        <dbReference type="SAM" id="Phobius"/>
    </source>
</evidence>
<feature type="transmembrane region" description="Helical" evidence="12">
    <location>
        <begin position="238"/>
        <end position="261"/>
    </location>
</feature>
<evidence type="ECO:0000256" key="2">
    <source>
        <dbReference type="ARBA" id="ARBA00010663"/>
    </source>
</evidence>